<dbReference type="Pfam" id="PF08244">
    <property type="entry name" value="Glyco_hydro_32C"/>
    <property type="match status" value="1"/>
</dbReference>
<dbReference type="Gene3D" id="2.115.10.20">
    <property type="entry name" value="Glycosyl hydrolase domain, family 43"/>
    <property type="match status" value="1"/>
</dbReference>
<gene>
    <name evidence="8" type="ORF">N2K84_10170</name>
</gene>
<dbReference type="InterPro" id="IPR018053">
    <property type="entry name" value="Glyco_hydro_32_AS"/>
</dbReference>
<evidence type="ECO:0000256" key="4">
    <source>
        <dbReference type="RuleBase" id="RU362110"/>
    </source>
</evidence>
<feature type="domain" description="Glycosyl hydrolase family 32 N-terminal" evidence="6">
    <location>
        <begin position="36"/>
        <end position="348"/>
    </location>
</feature>
<dbReference type="PROSITE" id="PS51257">
    <property type="entry name" value="PROKAR_LIPOPROTEIN"/>
    <property type="match status" value="1"/>
</dbReference>
<dbReference type="AlphaFoldDB" id="A0AA41Y438"/>
<dbReference type="PANTHER" id="PTHR42800:SF1">
    <property type="entry name" value="EXOINULINASE INUD (AFU_ORTHOLOGUE AFUA_5G00480)"/>
    <property type="match status" value="1"/>
</dbReference>
<accession>A0AA41Y438</accession>
<dbReference type="InterPro" id="IPR001362">
    <property type="entry name" value="Glyco_hydro_32"/>
</dbReference>
<feature type="chain" id="PRO_5041365021" evidence="5">
    <location>
        <begin position="21"/>
        <end position="514"/>
    </location>
</feature>
<dbReference type="EMBL" id="JAPAAF010000012">
    <property type="protein sequence ID" value="MCW0483096.1"/>
    <property type="molecule type" value="Genomic_DNA"/>
</dbReference>
<evidence type="ECO:0000259" key="7">
    <source>
        <dbReference type="Pfam" id="PF08244"/>
    </source>
</evidence>
<dbReference type="InterPro" id="IPR013189">
    <property type="entry name" value="Glyco_hydro_32_C"/>
</dbReference>
<keyword evidence="2 4" id="KW-0378">Hydrolase</keyword>
<comment type="caution">
    <text evidence="8">The sequence shown here is derived from an EMBL/GenBank/DDBJ whole genome shotgun (WGS) entry which is preliminary data.</text>
</comment>
<dbReference type="Pfam" id="PF00251">
    <property type="entry name" value="Glyco_hydro_32N"/>
    <property type="match status" value="1"/>
</dbReference>
<keyword evidence="3 4" id="KW-0326">Glycosidase</keyword>
<dbReference type="InterPro" id="IPR013320">
    <property type="entry name" value="ConA-like_dom_sf"/>
</dbReference>
<dbReference type="InterPro" id="IPR013148">
    <property type="entry name" value="Glyco_hydro_32_N"/>
</dbReference>
<name>A0AA41Y438_9BACT</name>
<evidence type="ECO:0000313" key="8">
    <source>
        <dbReference type="EMBL" id="MCW0483096.1"/>
    </source>
</evidence>
<protein>
    <submittedName>
        <fullName evidence="8">Glycoside hydrolase family 32 protein</fullName>
    </submittedName>
</protein>
<feature type="domain" description="Glycosyl hydrolase family 32 C-terminal" evidence="7">
    <location>
        <begin position="384"/>
        <end position="509"/>
    </location>
</feature>
<dbReference type="SUPFAM" id="SSF49899">
    <property type="entry name" value="Concanavalin A-like lectins/glucanases"/>
    <property type="match status" value="1"/>
</dbReference>
<evidence type="ECO:0000256" key="5">
    <source>
        <dbReference type="SAM" id="SignalP"/>
    </source>
</evidence>
<evidence type="ECO:0000259" key="6">
    <source>
        <dbReference type="Pfam" id="PF00251"/>
    </source>
</evidence>
<dbReference type="InterPro" id="IPR023296">
    <property type="entry name" value="Glyco_hydro_beta-prop_sf"/>
</dbReference>
<sequence>MKKYLLIAVLAILASGCAQKQQTTEQYAEQYRPQVHFTPDSMWMNDPNGMVYYEGEYHLFYQHYPDSTIWGPMHWGHAVSTDLVHWEHMPVALYPDSLGWIFSGSAVADVANTSGLGTSENPPLVAIYTYHNPELERAGSDTFQYQGIAYSIDKGRSWTKYANNPVLSNPGIRDFRDPKVIWHEENNRWIMILAAQDRVQLYSSPDLLEWEYESDFGQNIGAHGGVWECPDLFPMETGDTVKWVMLVSINPGGPNGGSATQYFVGDFDGHQFIPIGDKTKWIDYGKDNYAGVTWSNVPDEDGRRLFIGWMNNWQYANEIPTSGWRGACTVARELELVDVYNEYLLISKPVAEFDQLKMKEQLIPATTISGLHDLKKLFRFPVEINLNFDTKDATSFNFAESFGVVLSNSKGEKLVIGYDNLNKLFYVDRSQSGWQSPNNEFAGIHYAPYINNDPSMDMKLIIDHSSVELFAKGGLVVMTECFFPTEDFTMVSLFSEGGDVKLTQGSVWQLAGIW</sequence>
<keyword evidence="9" id="KW-1185">Reference proteome</keyword>
<feature type="signal peptide" evidence="5">
    <location>
        <begin position="1"/>
        <end position="20"/>
    </location>
</feature>
<dbReference type="GO" id="GO:0005987">
    <property type="term" value="P:sucrose catabolic process"/>
    <property type="evidence" value="ECO:0007669"/>
    <property type="project" value="TreeGrafter"/>
</dbReference>
<dbReference type="Gene3D" id="2.60.120.560">
    <property type="entry name" value="Exo-inulinase, domain 1"/>
    <property type="match status" value="1"/>
</dbReference>
<dbReference type="CDD" id="cd18622">
    <property type="entry name" value="GH32_Inu-like"/>
    <property type="match status" value="1"/>
</dbReference>
<dbReference type="RefSeq" id="WP_282591698.1">
    <property type="nucleotide sequence ID" value="NZ_JAPAAF010000012.1"/>
</dbReference>
<dbReference type="Proteomes" id="UP001163821">
    <property type="component" value="Unassembled WGS sequence"/>
</dbReference>
<evidence type="ECO:0000256" key="1">
    <source>
        <dbReference type="ARBA" id="ARBA00009902"/>
    </source>
</evidence>
<comment type="similarity">
    <text evidence="1 4">Belongs to the glycosyl hydrolase 32 family.</text>
</comment>
<dbReference type="PROSITE" id="PS00609">
    <property type="entry name" value="GLYCOSYL_HYDROL_F32"/>
    <property type="match status" value="1"/>
</dbReference>
<evidence type="ECO:0000313" key="9">
    <source>
        <dbReference type="Proteomes" id="UP001163821"/>
    </source>
</evidence>
<keyword evidence="5" id="KW-0732">Signal</keyword>
<evidence type="ECO:0000256" key="3">
    <source>
        <dbReference type="ARBA" id="ARBA00023295"/>
    </source>
</evidence>
<dbReference type="PANTHER" id="PTHR42800">
    <property type="entry name" value="EXOINULINASE INUD (AFU_ORTHOLOGUE AFUA_5G00480)"/>
    <property type="match status" value="1"/>
</dbReference>
<dbReference type="GO" id="GO:0005737">
    <property type="term" value="C:cytoplasm"/>
    <property type="evidence" value="ECO:0007669"/>
    <property type="project" value="TreeGrafter"/>
</dbReference>
<proteinExistence type="inferred from homology"/>
<organism evidence="8 9">
    <name type="scientific">Gaoshiqia sediminis</name>
    <dbReference type="NCBI Taxonomy" id="2986998"/>
    <lineage>
        <taxon>Bacteria</taxon>
        <taxon>Pseudomonadati</taxon>
        <taxon>Bacteroidota</taxon>
        <taxon>Bacteroidia</taxon>
        <taxon>Marinilabiliales</taxon>
        <taxon>Prolixibacteraceae</taxon>
        <taxon>Gaoshiqia</taxon>
    </lineage>
</organism>
<dbReference type="GO" id="GO:0004575">
    <property type="term" value="F:sucrose alpha-glucosidase activity"/>
    <property type="evidence" value="ECO:0007669"/>
    <property type="project" value="TreeGrafter"/>
</dbReference>
<dbReference type="SUPFAM" id="SSF75005">
    <property type="entry name" value="Arabinanase/levansucrase/invertase"/>
    <property type="match status" value="1"/>
</dbReference>
<evidence type="ECO:0000256" key="2">
    <source>
        <dbReference type="ARBA" id="ARBA00022801"/>
    </source>
</evidence>
<dbReference type="SMART" id="SM00640">
    <property type="entry name" value="Glyco_32"/>
    <property type="match status" value="1"/>
</dbReference>
<reference evidence="8" key="1">
    <citation type="submission" date="2022-10" db="EMBL/GenBank/DDBJ databases">
        <title>Gaoshiqiia sediminis gen. nov., sp. nov., isolated from coastal sediment.</title>
        <authorList>
            <person name="Yu W.X."/>
            <person name="Mu D.S."/>
            <person name="Du J.Z."/>
            <person name="Liang Y.Q."/>
        </authorList>
    </citation>
    <scope>NUCLEOTIDE SEQUENCE</scope>
    <source>
        <strain evidence="8">A06</strain>
    </source>
</reference>